<dbReference type="STRING" id="1395513.P343_17365"/>
<organism evidence="1 2">
    <name type="scientific">Sporolactobacillus laevolacticus DSM 442</name>
    <dbReference type="NCBI Taxonomy" id="1395513"/>
    <lineage>
        <taxon>Bacteria</taxon>
        <taxon>Bacillati</taxon>
        <taxon>Bacillota</taxon>
        <taxon>Bacilli</taxon>
        <taxon>Bacillales</taxon>
        <taxon>Sporolactobacillaceae</taxon>
        <taxon>Sporolactobacillus</taxon>
    </lineage>
</organism>
<dbReference type="EMBL" id="AWTC01000024">
    <property type="protein sequence ID" value="EST10421.1"/>
    <property type="molecule type" value="Genomic_DNA"/>
</dbReference>
<dbReference type="Proteomes" id="UP000018296">
    <property type="component" value="Unassembled WGS sequence"/>
</dbReference>
<reference evidence="1 2" key="1">
    <citation type="journal article" date="2013" name="Genome Announc.">
        <title>Genome Sequence of Sporolactobacillus laevolacticus DSM442, an Efficient Polymer-Grade D-Lactate Producer from Agricultural Waste Cottonseed as a Nitrogen Source.</title>
        <authorList>
            <person name="Wang H."/>
            <person name="Wang L."/>
            <person name="Ju J."/>
            <person name="Yu B."/>
            <person name="Ma Y."/>
        </authorList>
    </citation>
    <scope>NUCLEOTIDE SEQUENCE [LARGE SCALE GENOMIC DNA]</scope>
    <source>
        <strain evidence="1 2">DSM 442</strain>
    </source>
</reference>
<accession>V6IVB4</accession>
<evidence type="ECO:0000313" key="2">
    <source>
        <dbReference type="Proteomes" id="UP000018296"/>
    </source>
</evidence>
<evidence type="ECO:0000313" key="1">
    <source>
        <dbReference type="EMBL" id="EST10421.1"/>
    </source>
</evidence>
<keyword evidence="2" id="KW-1185">Reference proteome</keyword>
<comment type="caution">
    <text evidence="1">The sequence shown here is derived from an EMBL/GenBank/DDBJ whole genome shotgun (WGS) entry which is preliminary data.</text>
</comment>
<dbReference type="AlphaFoldDB" id="V6IVB4"/>
<protein>
    <submittedName>
        <fullName evidence="1">Uncharacterized protein</fullName>
    </submittedName>
</protein>
<sequence length="51" mass="6022">MKKRYVLAFMAYAMKKLKIPETVKSEEKTLSYSPPKQDIIDYLSDIPDLRK</sequence>
<dbReference type="RefSeq" id="WP_023511663.1">
    <property type="nucleotide sequence ID" value="NZ_AWTC01000024.1"/>
</dbReference>
<proteinExistence type="predicted"/>
<dbReference type="PATRIC" id="fig|1395513.3.peg.3523"/>
<name>V6IVB4_9BACL</name>
<gene>
    <name evidence="1" type="ORF">P343_17365</name>
</gene>